<gene>
    <name evidence="1" type="ORF">RND81_04G244400</name>
</gene>
<comment type="caution">
    <text evidence="1">The sequence shown here is derived from an EMBL/GenBank/DDBJ whole genome shotgun (WGS) entry which is preliminary data.</text>
</comment>
<reference evidence="1" key="1">
    <citation type="submission" date="2024-03" db="EMBL/GenBank/DDBJ databases">
        <title>WGS assembly of Saponaria officinalis var. Norfolk2.</title>
        <authorList>
            <person name="Jenkins J."/>
            <person name="Shu S."/>
            <person name="Grimwood J."/>
            <person name="Barry K."/>
            <person name="Goodstein D."/>
            <person name="Schmutz J."/>
            <person name="Leebens-Mack J."/>
            <person name="Osbourn A."/>
        </authorList>
    </citation>
    <scope>NUCLEOTIDE SEQUENCE [LARGE SCALE GENOMIC DNA]</scope>
    <source>
        <strain evidence="1">JIC</strain>
    </source>
</reference>
<dbReference type="Proteomes" id="UP001443914">
    <property type="component" value="Unassembled WGS sequence"/>
</dbReference>
<accession>A0AAW1LPG0</accession>
<dbReference type="EMBL" id="JBDFQZ010000004">
    <property type="protein sequence ID" value="KAK9736012.1"/>
    <property type="molecule type" value="Genomic_DNA"/>
</dbReference>
<evidence type="ECO:0000313" key="2">
    <source>
        <dbReference type="Proteomes" id="UP001443914"/>
    </source>
</evidence>
<sequence>MEEKAAMAEDVARPCERLEKALLDCHRRTADGPARQSACRHLNRRYAECIVGVICPSQSEAVRSLCSTAGTALKRSQCRQAQLSLSACLSSHQDHYQS</sequence>
<proteinExistence type="predicted"/>
<evidence type="ECO:0000313" key="1">
    <source>
        <dbReference type="EMBL" id="KAK9736012.1"/>
    </source>
</evidence>
<keyword evidence="2" id="KW-1185">Reference proteome</keyword>
<dbReference type="AlphaFoldDB" id="A0AAW1LPG0"/>
<organism evidence="1 2">
    <name type="scientific">Saponaria officinalis</name>
    <name type="common">Common soapwort</name>
    <name type="synonym">Lychnis saponaria</name>
    <dbReference type="NCBI Taxonomy" id="3572"/>
    <lineage>
        <taxon>Eukaryota</taxon>
        <taxon>Viridiplantae</taxon>
        <taxon>Streptophyta</taxon>
        <taxon>Embryophyta</taxon>
        <taxon>Tracheophyta</taxon>
        <taxon>Spermatophyta</taxon>
        <taxon>Magnoliopsida</taxon>
        <taxon>eudicotyledons</taxon>
        <taxon>Gunneridae</taxon>
        <taxon>Pentapetalae</taxon>
        <taxon>Caryophyllales</taxon>
        <taxon>Caryophyllaceae</taxon>
        <taxon>Caryophylleae</taxon>
        <taxon>Saponaria</taxon>
    </lineage>
</organism>
<evidence type="ECO:0008006" key="3">
    <source>
        <dbReference type="Google" id="ProtNLM"/>
    </source>
</evidence>
<name>A0AAW1LPG0_SAPOF</name>
<protein>
    <recommendedName>
        <fullName evidence="3">COX assembly mitochondrial protein</fullName>
    </recommendedName>
</protein>